<keyword evidence="9" id="KW-0472">Membrane</keyword>
<dbReference type="Proteomes" id="UP000214688">
    <property type="component" value="Chromosome"/>
</dbReference>
<keyword evidence="5" id="KW-0926">Vacuole</keyword>
<evidence type="ECO:0000256" key="3">
    <source>
        <dbReference type="ARBA" id="ARBA00010918"/>
    </source>
</evidence>
<proteinExistence type="inferred from homology"/>
<feature type="transmembrane region" description="Helical" evidence="9">
    <location>
        <begin position="362"/>
        <end position="384"/>
    </location>
</feature>
<keyword evidence="12" id="KW-1185">Reference proteome</keyword>
<comment type="subcellular location">
    <subcellularLocation>
        <location evidence="2">Vacuole membrane</location>
        <topology evidence="2">Multi-pass membrane protein</topology>
    </subcellularLocation>
</comment>
<accession>A0A223CYG0</accession>
<dbReference type="AlphaFoldDB" id="A0A223CYG0"/>
<feature type="transmembrane region" description="Helical" evidence="9">
    <location>
        <begin position="404"/>
        <end position="424"/>
    </location>
</feature>
<evidence type="ECO:0000256" key="7">
    <source>
        <dbReference type="ARBA" id="ARBA00023180"/>
    </source>
</evidence>
<dbReference type="RefSeq" id="WP_094235422.1">
    <property type="nucleotide sequence ID" value="NZ_CP022657.1"/>
</dbReference>
<evidence type="ECO:0000259" key="10">
    <source>
        <dbReference type="Pfam" id="PF04389"/>
    </source>
</evidence>
<feature type="transmembrane region" description="Helical" evidence="9">
    <location>
        <begin position="458"/>
        <end position="475"/>
    </location>
</feature>
<dbReference type="SUPFAM" id="SSF53187">
    <property type="entry name" value="Zn-dependent exopeptidases"/>
    <property type="match status" value="1"/>
</dbReference>
<evidence type="ECO:0000256" key="4">
    <source>
        <dbReference type="ARBA" id="ARBA00017435"/>
    </source>
</evidence>
<feature type="transmembrane region" description="Helical" evidence="9">
    <location>
        <begin position="546"/>
        <end position="565"/>
    </location>
</feature>
<gene>
    <name evidence="11" type="ORF">CIG75_03610</name>
</gene>
<keyword evidence="7" id="KW-0325">Glycoprotein</keyword>
<feature type="transmembrane region" description="Helical" evidence="9">
    <location>
        <begin position="518"/>
        <end position="539"/>
    </location>
</feature>
<feature type="domain" description="Peptidase M28" evidence="10">
    <location>
        <begin position="105"/>
        <end position="294"/>
    </location>
</feature>
<dbReference type="GO" id="GO:0006508">
    <property type="term" value="P:proteolysis"/>
    <property type="evidence" value="ECO:0007669"/>
    <property type="project" value="InterPro"/>
</dbReference>
<keyword evidence="6 9" id="KW-1133">Transmembrane helix</keyword>
<sequence length="762" mass="83711">MNNNIIRSLVVLLILSLTAFLGLNQIAAPNVLPKDAPADQFSAERAALHVEQIAKEPHSTGTVEAAKVRDYLLSELKKAGLDAQVQEADSARVSHGTVYSGHIQNVIARLKGTAGGDKAILIAAHYDSVQTAPGASDDGAAVGAMLETLRALQAGPQLKQDVIFLFTDGEEAGLLGANAFAKEHPWAKDVGMVLNFEARGYKGPSFMFETSDSNGWLMNEFAKAAEHPVANSMLYDMYKLLPNDTDLTVFKQAGLGGLNFAYAIGLNAYHNTLDSVETMDRESLQHHGSYMLSLTNHFGNLDSLENPKEQNHVYFNVFKHVLVDYSQAWVLPLTAVVTLLFLFVLITGLRRGDVWVGGLFKGFLGFLLAVGVTGGVAMGAWTLVNMLQSDLAYNLVNDPDFFSVYSWGFALLSIAVFAMMYVWIRRWTTTSNLMGGSIILFWLLTLAVTFLLPGGSYLFAWPLFFSLIGWYFLMKSRDGEIKTLQDAVIQTLFAVPAVLLFVPIVYLVLVLVTLELAGVVFALLAIMMGLLVPHLISLLEVRTWRFPIAMVGSALVIFLIAGFTLDISDKNPTFASVFYGKNQDTNKAVYATASPLDDPWLEQFLSDDPEKGKLSDIFNPLFTRDYRYAEAPEIKDEAPKLEVVSDTTQGDVRTLKVKLEPQRKATEYAVAAKTEAKVIGGSVNGKSFQLDVAEGKTFLVNYTAAPEKPLELTLQIQPGSKITLNVFDTTYGYPSVQGKSYTENPKTIMATKRVMISKKYEL</sequence>
<dbReference type="Pfam" id="PF04389">
    <property type="entry name" value="Peptidase_M28"/>
    <property type="match status" value="1"/>
</dbReference>
<reference evidence="11 12" key="1">
    <citation type="journal article" date="2015" name="Int. J. Syst. Evol. Microbiol.">
        <title>Tumebacillus algifaecis sp. nov., isolated from decomposing algal scum.</title>
        <authorList>
            <person name="Wu Y.F."/>
            <person name="Zhang B."/>
            <person name="Xing P."/>
            <person name="Wu Q.L."/>
            <person name="Liu S.J."/>
        </authorList>
    </citation>
    <scope>NUCLEOTIDE SEQUENCE [LARGE SCALE GENOMIC DNA]</scope>
    <source>
        <strain evidence="11 12">THMBR28</strain>
    </source>
</reference>
<dbReference type="KEGG" id="tab:CIG75_03610"/>
<dbReference type="GO" id="GO:0005774">
    <property type="term" value="C:vacuolar membrane"/>
    <property type="evidence" value="ECO:0007669"/>
    <property type="project" value="UniProtKB-SubCell"/>
</dbReference>
<dbReference type="OrthoDB" id="9762302at2"/>
<dbReference type="EMBL" id="CP022657">
    <property type="protein sequence ID" value="ASS74163.1"/>
    <property type="molecule type" value="Genomic_DNA"/>
</dbReference>
<dbReference type="InterPro" id="IPR007484">
    <property type="entry name" value="Peptidase_M28"/>
</dbReference>
<feature type="transmembrane region" description="Helical" evidence="9">
    <location>
        <begin position="329"/>
        <end position="350"/>
    </location>
</feature>
<dbReference type="PANTHER" id="PTHR12147">
    <property type="entry name" value="METALLOPEPTIDASE M28 FAMILY MEMBER"/>
    <property type="match status" value="1"/>
</dbReference>
<feature type="transmembrane region" description="Helical" evidence="9">
    <location>
        <begin position="433"/>
        <end position="452"/>
    </location>
</feature>
<evidence type="ECO:0000256" key="6">
    <source>
        <dbReference type="ARBA" id="ARBA00022989"/>
    </source>
</evidence>
<name>A0A223CYG0_9BACL</name>
<evidence type="ECO:0000256" key="8">
    <source>
        <dbReference type="ARBA" id="ARBA00031512"/>
    </source>
</evidence>
<feature type="transmembrane region" description="Helical" evidence="9">
    <location>
        <begin position="487"/>
        <end position="512"/>
    </location>
</feature>
<dbReference type="Gene3D" id="3.40.630.10">
    <property type="entry name" value="Zn peptidases"/>
    <property type="match status" value="1"/>
</dbReference>
<protein>
    <recommendedName>
        <fullName evidence="4">Vacuolar membrane protease</fullName>
    </recommendedName>
    <alternativeName>
        <fullName evidence="8">FXNA-related family protease 1</fullName>
    </alternativeName>
</protein>
<dbReference type="PANTHER" id="PTHR12147:SF58">
    <property type="entry name" value="VACUOLAR MEMBRANE PROTEASE"/>
    <property type="match status" value="1"/>
</dbReference>
<keyword evidence="9" id="KW-0812">Transmembrane</keyword>
<organism evidence="11 12">
    <name type="scientific">Tumebacillus algifaecis</name>
    <dbReference type="NCBI Taxonomy" id="1214604"/>
    <lineage>
        <taxon>Bacteria</taxon>
        <taxon>Bacillati</taxon>
        <taxon>Bacillota</taxon>
        <taxon>Bacilli</taxon>
        <taxon>Bacillales</taxon>
        <taxon>Alicyclobacillaceae</taxon>
        <taxon>Tumebacillus</taxon>
    </lineage>
</organism>
<evidence type="ECO:0000256" key="2">
    <source>
        <dbReference type="ARBA" id="ARBA00004128"/>
    </source>
</evidence>
<comment type="function">
    <text evidence="1">May be involved in vacuolar sorting and osmoregulation.</text>
</comment>
<dbReference type="InterPro" id="IPR045175">
    <property type="entry name" value="M28_fam"/>
</dbReference>
<dbReference type="GO" id="GO:0008235">
    <property type="term" value="F:metalloexopeptidase activity"/>
    <property type="evidence" value="ECO:0007669"/>
    <property type="project" value="InterPro"/>
</dbReference>
<comment type="similarity">
    <text evidence="3">Belongs to the peptidase M28 family.</text>
</comment>
<evidence type="ECO:0000313" key="11">
    <source>
        <dbReference type="EMBL" id="ASS74163.1"/>
    </source>
</evidence>
<evidence type="ECO:0000256" key="9">
    <source>
        <dbReference type="SAM" id="Phobius"/>
    </source>
</evidence>
<evidence type="ECO:0000256" key="5">
    <source>
        <dbReference type="ARBA" id="ARBA00022554"/>
    </source>
</evidence>
<evidence type="ECO:0000256" key="1">
    <source>
        <dbReference type="ARBA" id="ARBA00003273"/>
    </source>
</evidence>
<evidence type="ECO:0000313" key="12">
    <source>
        <dbReference type="Proteomes" id="UP000214688"/>
    </source>
</evidence>